<dbReference type="CDD" id="cd00110">
    <property type="entry name" value="LamG"/>
    <property type="match status" value="1"/>
</dbReference>
<dbReference type="Gene3D" id="2.60.120.200">
    <property type="match status" value="1"/>
</dbReference>
<comment type="caution">
    <text evidence="2">Lacks conserved residue(s) required for the propagation of feature annotation.</text>
</comment>
<dbReference type="PROSITE" id="PS50025">
    <property type="entry name" value="LAM_G_DOMAIN"/>
    <property type="match status" value="1"/>
</dbReference>
<organism evidence="5 6">
    <name type="scientific">Dreissena polymorpha</name>
    <name type="common">Zebra mussel</name>
    <name type="synonym">Mytilus polymorpha</name>
    <dbReference type="NCBI Taxonomy" id="45954"/>
    <lineage>
        <taxon>Eukaryota</taxon>
        <taxon>Metazoa</taxon>
        <taxon>Spiralia</taxon>
        <taxon>Lophotrochozoa</taxon>
        <taxon>Mollusca</taxon>
        <taxon>Bivalvia</taxon>
        <taxon>Autobranchia</taxon>
        <taxon>Heteroconchia</taxon>
        <taxon>Euheterodonta</taxon>
        <taxon>Imparidentia</taxon>
        <taxon>Neoheterodontei</taxon>
        <taxon>Myida</taxon>
        <taxon>Dreissenoidea</taxon>
        <taxon>Dreissenidae</taxon>
        <taxon>Dreissena</taxon>
    </lineage>
</organism>
<gene>
    <name evidence="5" type="ORF">DPMN_119283</name>
</gene>
<dbReference type="EMBL" id="JAIWYP010000005">
    <property type="protein sequence ID" value="KAH3817728.1"/>
    <property type="molecule type" value="Genomic_DNA"/>
</dbReference>
<dbReference type="InterPro" id="IPR000742">
    <property type="entry name" value="EGF"/>
</dbReference>
<dbReference type="PANTHER" id="PTHR15036">
    <property type="entry name" value="PIKACHURIN-LIKE PROTEIN"/>
    <property type="match status" value="1"/>
</dbReference>
<keyword evidence="1" id="KW-1015">Disulfide bond</keyword>
<reference evidence="5" key="2">
    <citation type="submission" date="2020-11" db="EMBL/GenBank/DDBJ databases">
        <authorList>
            <person name="McCartney M.A."/>
            <person name="Auch B."/>
            <person name="Kono T."/>
            <person name="Mallez S."/>
            <person name="Becker A."/>
            <person name="Gohl D.M."/>
            <person name="Silverstein K.A.T."/>
            <person name="Koren S."/>
            <person name="Bechman K.B."/>
            <person name="Herman A."/>
            <person name="Abrahante J.E."/>
            <person name="Garbe J."/>
        </authorList>
    </citation>
    <scope>NUCLEOTIDE SEQUENCE</scope>
    <source>
        <strain evidence="5">Duluth1</strain>
        <tissue evidence="5">Whole animal</tissue>
    </source>
</reference>
<evidence type="ECO:0000256" key="1">
    <source>
        <dbReference type="ARBA" id="ARBA00023157"/>
    </source>
</evidence>
<evidence type="ECO:0000313" key="5">
    <source>
        <dbReference type="EMBL" id="KAH3817728.1"/>
    </source>
</evidence>
<feature type="domain" description="EGF-like" evidence="4">
    <location>
        <begin position="22"/>
        <end position="58"/>
    </location>
</feature>
<name>A0A9D4JR47_DREPO</name>
<dbReference type="Pfam" id="PF00008">
    <property type="entry name" value="EGF"/>
    <property type="match status" value="1"/>
</dbReference>
<dbReference type="SUPFAM" id="SSF49899">
    <property type="entry name" value="Concanavalin A-like lectins/glucanases"/>
    <property type="match status" value="1"/>
</dbReference>
<proteinExistence type="predicted"/>
<dbReference type="Pfam" id="PF02210">
    <property type="entry name" value="Laminin_G_2"/>
    <property type="match status" value="1"/>
</dbReference>
<dbReference type="PROSITE" id="PS50026">
    <property type="entry name" value="EGF_3"/>
    <property type="match status" value="1"/>
</dbReference>
<dbReference type="InterPro" id="IPR050372">
    <property type="entry name" value="Neurexin-related_CASP"/>
</dbReference>
<comment type="caution">
    <text evidence="5">The sequence shown here is derived from an EMBL/GenBank/DDBJ whole genome shotgun (WGS) entry which is preliminary data.</text>
</comment>
<dbReference type="Gene3D" id="2.10.25.10">
    <property type="entry name" value="Laminin"/>
    <property type="match status" value="1"/>
</dbReference>
<dbReference type="Proteomes" id="UP000828390">
    <property type="component" value="Unassembled WGS sequence"/>
</dbReference>
<feature type="domain" description="Laminin G" evidence="3">
    <location>
        <begin position="28"/>
        <end position="127"/>
    </location>
</feature>
<dbReference type="PANTHER" id="PTHR15036:SF85">
    <property type="entry name" value="SP2353, ISOFORM A"/>
    <property type="match status" value="1"/>
</dbReference>
<evidence type="ECO:0000259" key="3">
    <source>
        <dbReference type="PROSITE" id="PS50025"/>
    </source>
</evidence>
<reference evidence="5" key="1">
    <citation type="journal article" date="2019" name="bioRxiv">
        <title>The Genome of the Zebra Mussel, Dreissena polymorpha: A Resource for Invasive Species Research.</title>
        <authorList>
            <person name="McCartney M.A."/>
            <person name="Auch B."/>
            <person name="Kono T."/>
            <person name="Mallez S."/>
            <person name="Zhang Y."/>
            <person name="Obille A."/>
            <person name="Becker A."/>
            <person name="Abrahante J.E."/>
            <person name="Garbe J."/>
            <person name="Badalamenti J.P."/>
            <person name="Herman A."/>
            <person name="Mangelson H."/>
            <person name="Liachko I."/>
            <person name="Sullivan S."/>
            <person name="Sone E.D."/>
            <person name="Koren S."/>
            <person name="Silverstein K.A.T."/>
            <person name="Beckman K.B."/>
            <person name="Gohl D.M."/>
        </authorList>
    </citation>
    <scope>NUCLEOTIDE SEQUENCE</scope>
    <source>
        <strain evidence="5">Duluth1</strain>
        <tissue evidence="5">Whole animal</tissue>
    </source>
</reference>
<dbReference type="AlphaFoldDB" id="A0A9D4JR47"/>
<sequence length="127" mass="14071">MLQIHHSHVYLYTIVCLADSCDNNPCQALPCANGGSCIMASSKIHLCLCQKGFTGNFRFRTDETSGLLLFQGGRGPTVQNEYVAVAIRGGYLELSYNLGRQYEENLLLAKSSVYVSDGNWHTAFVRM</sequence>
<keyword evidence="6" id="KW-1185">Reference proteome</keyword>
<accession>A0A9D4JR47</accession>
<evidence type="ECO:0000313" key="6">
    <source>
        <dbReference type="Proteomes" id="UP000828390"/>
    </source>
</evidence>
<dbReference type="GO" id="GO:0016020">
    <property type="term" value="C:membrane"/>
    <property type="evidence" value="ECO:0007669"/>
    <property type="project" value="UniProtKB-SubCell"/>
</dbReference>
<dbReference type="InterPro" id="IPR013320">
    <property type="entry name" value="ConA-like_dom_sf"/>
</dbReference>
<evidence type="ECO:0000259" key="4">
    <source>
        <dbReference type="PROSITE" id="PS50026"/>
    </source>
</evidence>
<evidence type="ECO:0000256" key="2">
    <source>
        <dbReference type="PROSITE-ProRule" id="PRU00076"/>
    </source>
</evidence>
<protein>
    <submittedName>
        <fullName evidence="5">Uncharacterized protein</fullName>
    </submittedName>
</protein>
<keyword evidence="2" id="KW-0245">EGF-like domain</keyword>
<dbReference type="InterPro" id="IPR001791">
    <property type="entry name" value="Laminin_G"/>
</dbReference>